<dbReference type="PANTHER" id="PTHR47969:SF6">
    <property type="entry name" value="KINESIN-LIKE PROTEIN KIN-4C"/>
    <property type="match status" value="1"/>
</dbReference>
<protein>
    <submittedName>
        <fullName evidence="3">Chromosome-associated kinesin KIF4-like</fullName>
    </submittedName>
</protein>
<dbReference type="GO" id="GO:0003777">
    <property type="term" value="F:microtubule motor activity"/>
    <property type="evidence" value="ECO:0007669"/>
    <property type="project" value="InterPro"/>
</dbReference>
<dbReference type="PANTHER" id="PTHR47969">
    <property type="entry name" value="CHROMOSOME-ASSOCIATED KINESIN KIF4A-RELATED"/>
    <property type="match status" value="1"/>
</dbReference>
<dbReference type="InterPro" id="IPR027640">
    <property type="entry name" value="Kinesin-like_fam"/>
</dbReference>
<dbReference type="AlphaFoldDB" id="A0A392M0G8"/>
<dbReference type="GO" id="GO:0051231">
    <property type="term" value="P:spindle elongation"/>
    <property type="evidence" value="ECO:0007669"/>
    <property type="project" value="TreeGrafter"/>
</dbReference>
<dbReference type="EMBL" id="LXQA010001506">
    <property type="protein sequence ID" value="MCH80802.1"/>
    <property type="molecule type" value="Genomic_DNA"/>
</dbReference>
<feature type="compositionally biased region" description="Basic and acidic residues" evidence="2">
    <location>
        <begin position="1"/>
        <end position="13"/>
    </location>
</feature>
<proteinExistence type="predicted"/>
<accession>A0A392M0G8</accession>
<evidence type="ECO:0000313" key="4">
    <source>
        <dbReference type="Proteomes" id="UP000265520"/>
    </source>
</evidence>
<dbReference type="GO" id="GO:0007018">
    <property type="term" value="P:microtubule-based movement"/>
    <property type="evidence" value="ECO:0007669"/>
    <property type="project" value="InterPro"/>
</dbReference>
<evidence type="ECO:0000256" key="2">
    <source>
        <dbReference type="SAM" id="MobiDB-lite"/>
    </source>
</evidence>
<organism evidence="3 4">
    <name type="scientific">Trifolium medium</name>
    <dbReference type="NCBI Taxonomy" id="97028"/>
    <lineage>
        <taxon>Eukaryota</taxon>
        <taxon>Viridiplantae</taxon>
        <taxon>Streptophyta</taxon>
        <taxon>Embryophyta</taxon>
        <taxon>Tracheophyta</taxon>
        <taxon>Spermatophyta</taxon>
        <taxon>Magnoliopsida</taxon>
        <taxon>eudicotyledons</taxon>
        <taxon>Gunneridae</taxon>
        <taxon>Pentapetalae</taxon>
        <taxon>rosids</taxon>
        <taxon>fabids</taxon>
        <taxon>Fabales</taxon>
        <taxon>Fabaceae</taxon>
        <taxon>Papilionoideae</taxon>
        <taxon>50 kb inversion clade</taxon>
        <taxon>NPAAA clade</taxon>
        <taxon>Hologalegina</taxon>
        <taxon>IRL clade</taxon>
        <taxon>Trifolieae</taxon>
        <taxon>Trifolium</taxon>
    </lineage>
</organism>
<dbReference type="GO" id="GO:0007052">
    <property type="term" value="P:mitotic spindle organization"/>
    <property type="evidence" value="ECO:0007669"/>
    <property type="project" value="TreeGrafter"/>
</dbReference>
<dbReference type="GO" id="GO:0005875">
    <property type="term" value="C:microtubule associated complex"/>
    <property type="evidence" value="ECO:0007669"/>
    <property type="project" value="TreeGrafter"/>
</dbReference>
<dbReference type="Proteomes" id="UP000265520">
    <property type="component" value="Unassembled WGS sequence"/>
</dbReference>
<evidence type="ECO:0000313" key="3">
    <source>
        <dbReference type="EMBL" id="MCH80802.1"/>
    </source>
</evidence>
<feature type="region of interest" description="Disordered" evidence="2">
    <location>
        <begin position="1"/>
        <end position="20"/>
    </location>
</feature>
<dbReference type="Pfam" id="PF25764">
    <property type="entry name" value="KIF21A_4th"/>
    <property type="match status" value="1"/>
</dbReference>
<keyword evidence="4" id="KW-1185">Reference proteome</keyword>
<evidence type="ECO:0000256" key="1">
    <source>
        <dbReference type="SAM" id="Coils"/>
    </source>
</evidence>
<keyword evidence="1" id="KW-0175">Coiled coil</keyword>
<name>A0A392M0G8_9FABA</name>
<comment type="caution">
    <text evidence="3">The sequence shown here is derived from an EMBL/GenBank/DDBJ whole genome shotgun (WGS) entry which is preliminary data.</text>
</comment>
<gene>
    <name evidence="3" type="ORF">A2U01_0001576</name>
</gene>
<feature type="coiled-coil region" evidence="1">
    <location>
        <begin position="87"/>
        <end position="230"/>
    </location>
</feature>
<reference evidence="3 4" key="1">
    <citation type="journal article" date="2018" name="Front. Plant Sci.">
        <title>Red Clover (Trifolium pratense) and Zigzag Clover (T. medium) - A Picture of Genomic Similarities and Differences.</title>
        <authorList>
            <person name="Dluhosova J."/>
            <person name="Istvanek J."/>
            <person name="Nedelnik J."/>
            <person name="Repkova J."/>
        </authorList>
    </citation>
    <scope>NUCLEOTIDE SEQUENCE [LARGE SCALE GENOMIC DNA]</scope>
    <source>
        <strain evidence="4">cv. 10/8</strain>
        <tissue evidence="3">Leaf</tissue>
    </source>
</reference>
<sequence length="361" mass="42221">MQIEANRKGKSWDEIDSNSNQDCDLVKSYVSKIHDLEGELTRLKNFNVKSSNFVDWVDSDEIKNGLFAGGNEYSSMDITDDVEPVEIHEKELEHSSAQEKLDRELKELDKKLEQKEAEMKQFNNASVLKQHYEKKLLELEHEKKFLQREIEELKSTSGDSTHKLKEEYLQKLNALESQVSELKKKQDAQAHLLRQKQKGDEAAKKLQDEIQRIKSQKVQLQHKIKQESEQFRLWKASREKEVLQLKKEGRKNEYEMHKLLALNQRTKMVLQRKTEEASLATKRLKELLESRKTASRETGIGGNSQGIQALMKAIEDELEVTVRVHEVRLEYQRQMEVRAAMAKESAMLKEEAEMMRLNNTR</sequence>